<keyword evidence="1" id="KW-0479">Metal-binding</keyword>
<dbReference type="RefSeq" id="XP_027197208.1">
    <property type="nucleotide sequence ID" value="XM_027341407.1"/>
</dbReference>
<feature type="region of interest" description="Disordered" evidence="2">
    <location>
        <begin position="586"/>
        <end position="649"/>
    </location>
</feature>
<sequence>MNRLNLNELDQQLINCTQMNQKSNVSYGQLYDIARSIVSIDFGQTAAHNINTNHESNKKNDTDHEEMEKTLTKILQLCQTIIDFLLADIRRLELENKESTIGNSNNNLLQENRKLRKLLQLQQKSIIYRRINFSQEIHTLPDQQQQSSIIDQNGNNNNNNDDDNNSSLYSLDQLPSDSLKSNSTSKLQCTFCSKIFSDSQAFTKHLQLRHFSSYSNVDDPSSISLQSSITSNISFVQRILQQHCCLKQQQQQELSQSNTDITISVDKIEELFTEFDVLKNKLIKTETQLNEEKMARKIFENDLKNNFDEQIQSIKTKLENKIRKIQSQQQQQQRQRSINKPDQKETFEKDNRYSENSQSEDEKIGSKIDEMFDENEQKSSRKSNENIEKSSNNLEQTNDKKSIQSENVKNKIILNEQKTDDKKLKQNLRMELISQLTTKREQRHKQQPIPIIEPKKSEEKTKNKKDSKKEETRLKQSKNVVDSEIVDEKSSNNNNRIGEKTEQTNKEQVKSDIYNSIETRIKSYLENENDDENDGQNDHFNQAMRRIQDDRNLLIQQSRHDYDFVKIETSIRDIIDMKLKNKIEKNDDKQTSTDQTSNETSGHSNVEIVEIETQMPKQLPEKTKKQPSSTVVSSKDSPNETTTTTTNNLKSILKEPGKIAENKRNITFNNEVIEFEISPLNSDNDDDDVDGDWTLSDDDHHQTTNEQNIVKEIETTNKEQPSINNSNRMFNIVDDLNLDQNLDEEPEKPEEISSISSSTTSSTTSSEDENEQVIRKMPNQTESVNNPVQQQQMIKVDVHDKSENSISIMPIPAKRKNVSQPTINNTATIGFNNTLNSLLDDKLSNDNDRTKNDQTLRVSELAEMIEKKLQSPARSSLSQNAVNNNSTKKLFLNNTNLNTRNNILDAYDLYEF</sequence>
<dbReference type="OrthoDB" id="6510627at2759"/>
<dbReference type="InParanoid" id="A0A6P6XW20"/>
<feature type="compositionally biased region" description="Low complexity" evidence="2">
    <location>
        <begin position="752"/>
        <end position="765"/>
    </location>
</feature>
<feature type="compositionally biased region" description="Basic and acidic residues" evidence="2">
    <location>
        <begin position="339"/>
        <end position="353"/>
    </location>
</feature>
<dbReference type="PROSITE" id="PS00028">
    <property type="entry name" value="ZINC_FINGER_C2H2_1"/>
    <property type="match status" value="1"/>
</dbReference>
<keyword evidence="1" id="KW-0863">Zinc-finger</keyword>
<dbReference type="OMA" id="QSHIYRR"/>
<reference evidence="5" key="1">
    <citation type="submission" date="2025-08" db="UniProtKB">
        <authorList>
            <consortium name="RefSeq"/>
        </authorList>
    </citation>
    <scope>IDENTIFICATION</scope>
    <source>
        <strain evidence="5">Airmid</strain>
    </source>
</reference>
<feature type="region of interest" description="Disordered" evidence="2">
    <location>
        <begin position="322"/>
        <end position="403"/>
    </location>
</feature>
<dbReference type="PROSITE" id="PS50157">
    <property type="entry name" value="ZINC_FINGER_C2H2_2"/>
    <property type="match status" value="1"/>
</dbReference>
<dbReference type="GO" id="GO:0008270">
    <property type="term" value="F:zinc ion binding"/>
    <property type="evidence" value="ECO:0007669"/>
    <property type="project" value="UniProtKB-KW"/>
</dbReference>
<feature type="region of interest" description="Disordered" evidence="2">
    <location>
        <begin position="142"/>
        <end position="171"/>
    </location>
</feature>
<evidence type="ECO:0000313" key="5">
    <source>
        <dbReference type="RefSeq" id="XP_027197208.1"/>
    </source>
</evidence>
<name>A0A6P6XW20_DERPT</name>
<feature type="domain" description="C2H2-type" evidence="3">
    <location>
        <begin position="187"/>
        <end position="215"/>
    </location>
</feature>
<feature type="compositionally biased region" description="Basic and acidic residues" evidence="2">
    <location>
        <begin position="360"/>
        <end position="388"/>
    </location>
</feature>
<feature type="compositionally biased region" description="Polar residues" evidence="2">
    <location>
        <begin position="626"/>
        <end position="640"/>
    </location>
</feature>
<protein>
    <recommendedName>
        <fullName evidence="3">C2H2-type domain-containing protein</fullName>
    </recommendedName>
</protein>
<gene>
    <name evidence="5" type="primary">LOC113791614</name>
</gene>
<feature type="compositionally biased region" description="Polar residues" evidence="2">
    <location>
        <begin position="592"/>
        <end position="604"/>
    </location>
</feature>
<dbReference type="AlphaFoldDB" id="A0A6P6XW20"/>
<dbReference type="SMART" id="SM00355">
    <property type="entry name" value="ZnF_C2H2"/>
    <property type="match status" value="1"/>
</dbReference>
<accession>A0A6P6XW20</accession>
<feature type="compositionally biased region" description="Low complexity" evidence="2">
    <location>
        <begin position="325"/>
        <end position="338"/>
    </location>
</feature>
<evidence type="ECO:0000256" key="1">
    <source>
        <dbReference type="PROSITE-ProRule" id="PRU00042"/>
    </source>
</evidence>
<dbReference type="Proteomes" id="UP000515146">
    <property type="component" value="Unplaced"/>
</dbReference>
<keyword evidence="1" id="KW-0862">Zinc</keyword>
<feature type="compositionally biased region" description="Low complexity" evidence="2">
    <location>
        <begin position="142"/>
        <end position="159"/>
    </location>
</feature>
<proteinExistence type="predicted"/>
<evidence type="ECO:0000313" key="4">
    <source>
        <dbReference type="Proteomes" id="UP000515146"/>
    </source>
</evidence>
<feature type="region of interest" description="Disordered" evidence="2">
    <location>
        <begin position="742"/>
        <end position="772"/>
    </location>
</feature>
<dbReference type="KEGG" id="dpte:113791614"/>
<evidence type="ECO:0000259" key="3">
    <source>
        <dbReference type="PROSITE" id="PS50157"/>
    </source>
</evidence>
<evidence type="ECO:0000256" key="2">
    <source>
        <dbReference type="SAM" id="MobiDB-lite"/>
    </source>
</evidence>
<organism evidence="4 5">
    <name type="scientific">Dermatophagoides pteronyssinus</name>
    <name type="common">European house dust mite</name>
    <dbReference type="NCBI Taxonomy" id="6956"/>
    <lineage>
        <taxon>Eukaryota</taxon>
        <taxon>Metazoa</taxon>
        <taxon>Ecdysozoa</taxon>
        <taxon>Arthropoda</taxon>
        <taxon>Chelicerata</taxon>
        <taxon>Arachnida</taxon>
        <taxon>Acari</taxon>
        <taxon>Acariformes</taxon>
        <taxon>Sarcoptiformes</taxon>
        <taxon>Astigmata</taxon>
        <taxon>Psoroptidia</taxon>
        <taxon>Analgoidea</taxon>
        <taxon>Pyroglyphidae</taxon>
        <taxon>Dermatophagoidinae</taxon>
        <taxon>Dermatophagoides</taxon>
    </lineage>
</organism>
<feature type="compositionally biased region" description="Basic and acidic residues" evidence="2">
    <location>
        <begin position="497"/>
        <end position="508"/>
    </location>
</feature>
<keyword evidence="4" id="KW-1185">Reference proteome</keyword>
<feature type="region of interest" description="Disordered" evidence="2">
    <location>
        <begin position="435"/>
        <end position="508"/>
    </location>
</feature>
<dbReference type="InterPro" id="IPR013087">
    <property type="entry name" value="Znf_C2H2_type"/>
</dbReference>